<dbReference type="HOGENOM" id="CLU_1718099_0_0_1"/>
<feature type="compositionally biased region" description="Polar residues" evidence="1">
    <location>
        <begin position="139"/>
        <end position="153"/>
    </location>
</feature>
<feature type="compositionally biased region" description="Basic and acidic residues" evidence="1">
    <location>
        <begin position="126"/>
        <end position="138"/>
    </location>
</feature>
<feature type="region of interest" description="Disordered" evidence="1">
    <location>
        <begin position="1"/>
        <end position="98"/>
    </location>
</feature>
<organism evidence="2 3">
    <name type="scientific">Globisporangium ultimum (strain ATCC 200006 / CBS 805.95 / DAOM BR144)</name>
    <name type="common">Pythium ultimum</name>
    <dbReference type="NCBI Taxonomy" id="431595"/>
    <lineage>
        <taxon>Eukaryota</taxon>
        <taxon>Sar</taxon>
        <taxon>Stramenopiles</taxon>
        <taxon>Oomycota</taxon>
        <taxon>Peronosporomycetes</taxon>
        <taxon>Pythiales</taxon>
        <taxon>Pythiaceae</taxon>
        <taxon>Globisporangium</taxon>
    </lineage>
</organism>
<reference evidence="3" key="1">
    <citation type="journal article" date="2010" name="Genome Biol.">
        <title>Genome sequence of the necrotrophic plant pathogen Pythium ultimum reveals original pathogenicity mechanisms and effector repertoire.</title>
        <authorList>
            <person name="Levesque C.A."/>
            <person name="Brouwer H."/>
            <person name="Cano L."/>
            <person name="Hamilton J.P."/>
            <person name="Holt C."/>
            <person name="Huitema E."/>
            <person name="Raffaele S."/>
            <person name="Robideau G.P."/>
            <person name="Thines M."/>
            <person name="Win J."/>
            <person name="Zerillo M.M."/>
            <person name="Beakes G.W."/>
            <person name="Boore J.L."/>
            <person name="Busam D."/>
            <person name="Dumas B."/>
            <person name="Ferriera S."/>
            <person name="Fuerstenberg S.I."/>
            <person name="Gachon C.M."/>
            <person name="Gaulin E."/>
            <person name="Govers F."/>
            <person name="Grenville-Briggs L."/>
            <person name="Horner N."/>
            <person name="Hostetler J."/>
            <person name="Jiang R.H."/>
            <person name="Johnson J."/>
            <person name="Krajaejun T."/>
            <person name="Lin H."/>
            <person name="Meijer H.J."/>
            <person name="Moore B."/>
            <person name="Morris P."/>
            <person name="Phuntmart V."/>
            <person name="Puiu D."/>
            <person name="Shetty J."/>
            <person name="Stajich J.E."/>
            <person name="Tripathy S."/>
            <person name="Wawra S."/>
            <person name="van West P."/>
            <person name="Whitty B.R."/>
            <person name="Coutinho P.M."/>
            <person name="Henrissat B."/>
            <person name="Martin F."/>
            <person name="Thomas P.D."/>
            <person name="Tyler B.M."/>
            <person name="De Vries R.P."/>
            <person name="Kamoun S."/>
            <person name="Yandell M."/>
            <person name="Tisserat N."/>
            <person name="Buell C.R."/>
        </authorList>
    </citation>
    <scope>NUCLEOTIDE SEQUENCE</scope>
    <source>
        <strain evidence="3">DAOM:BR144</strain>
    </source>
</reference>
<dbReference type="VEuPathDB" id="FungiDB:PYU1_G006523"/>
<evidence type="ECO:0000313" key="3">
    <source>
        <dbReference type="Proteomes" id="UP000019132"/>
    </source>
</evidence>
<sequence length="153" mass="16654">MNESQVMERSSTPHTSTTEAPPADPVPQVTVAKRDSKNDSSAKERKAGRKGLLSRKRLVLKIDPELTKESEGRAGQVASSSEGAGSDPDKSTLVGGGDATTPWWILEYRCPPPGHLGAHDVSVAVREQEQEQEEKQNERSSNMRTVTEGSMER</sequence>
<dbReference type="AlphaFoldDB" id="K3WNJ3"/>
<keyword evidence="3" id="KW-1185">Reference proteome</keyword>
<evidence type="ECO:0000313" key="2">
    <source>
        <dbReference type="EnsemblProtists" id="PYU1_T006535"/>
    </source>
</evidence>
<feature type="compositionally biased region" description="Polar residues" evidence="1">
    <location>
        <begin position="1"/>
        <end position="19"/>
    </location>
</feature>
<reference evidence="2" key="3">
    <citation type="submission" date="2015-02" db="UniProtKB">
        <authorList>
            <consortium name="EnsemblProtists"/>
        </authorList>
    </citation>
    <scope>IDENTIFICATION</scope>
    <source>
        <strain evidence="2">DAOM BR144</strain>
    </source>
</reference>
<reference evidence="3" key="2">
    <citation type="submission" date="2010-04" db="EMBL/GenBank/DDBJ databases">
        <authorList>
            <person name="Buell R."/>
            <person name="Hamilton J."/>
            <person name="Hostetler J."/>
        </authorList>
    </citation>
    <scope>NUCLEOTIDE SEQUENCE [LARGE SCALE GENOMIC DNA]</scope>
    <source>
        <strain evidence="3">DAOM:BR144</strain>
    </source>
</reference>
<protein>
    <submittedName>
        <fullName evidence="2">Uncharacterized protein</fullName>
    </submittedName>
</protein>
<feature type="compositionally biased region" description="Basic residues" evidence="1">
    <location>
        <begin position="46"/>
        <end position="59"/>
    </location>
</feature>
<accession>K3WNJ3</accession>
<evidence type="ECO:0000256" key="1">
    <source>
        <dbReference type="SAM" id="MobiDB-lite"/>
    </source>
</evidence>
<dbReference type="Proteomes" id="UP000019132">
    <property type="component" value="Unassembled WGS sequence"/>
</dbReference>
<feature type="compositionally biased region" description="Basic and acidic residues" evidence="1">
    <location>
        <begin position="60"/>
        <end position="72"/>
    </location>
</feature>
<proteinExistence type="predicted"/>
<dbReference type="EMBL" id="GL376604">
    <property type="status" value="NOT_ANNOTATED_CDS"/>
    <property type="molecule type" value="Genomic_DNA"/>
</dbReference>
<name>K3WNJ3_GLOUD</name>
<feature type="region of interest" description="Disordered" evidence="1">
    <location>
        <begin position="117"/>
        <end position="153"/>
    </location>
</feature>
<dbReference type="EnsemblProtists" id="PYU1_T006535">
    <property type="protein sequence ID" value="PYU1_T006535"/>
    <property type="gene ID" value="PYU1_G006523"/>
</dbReference>
<feature type="compositionally biased region" description="Basic and acidic residues" evidence="1">
    <location>
        <begin position="32"/>
        <end position="45"/>
    </location>
</feature>
<dbReference type="InParanoid" id="K3WNJ3"/>